<protein>
    <submittedName>
        <fullName evidence="2">PC717R</fullName>
    </submittedName>
</protein>
<feature type="transmembrane region" description="Helical" evidence="1">
    <location>
        <begin position="134"/>
        <end position="152"/>
    </location>
</feature>
<sequence length="822" mass="96261">MCSMSKIYTYRIEDPPRSANGSHCNPHCCAIRVCCVLLLLSSYNMAILCSSPVIRLLRLQSILQILHLPLPTFTGTVLPRSLCMSAAVPPINRTMANIGIDLSGTNPSYRLILPYRRPYIPYKPLSCTSLRHEIYTSLFTYFLILWAMQTIWPPRNLFSKSLLRRFYWTFYELQTTRWTFTYIPTILLCWSGFGLTYRMPYNTFLQPIWIYWGTYLPFATGEILQEVLHPPVGKRLFPYRFERPYKCMLLFYPYGGRCLLCRNVPTYSSMGYRPVSPFLSLGRICRALSRFFLQTRLCRRNLQKILSPESFPKKSSRAKKHCMSRSLQSYAYIKFSIWNPFYLCRMLPLCLPQSMLAILFNPCRVLFRDPAIYPPSCKTFCWTKTLLCPYYLSYAMAPTCSIQKKMYFTRICTCTTCPTTISTQPVLQIATNQENTPYRSRILCLPLYPGPKSKPKRTCSSTYMGSAASLSLPEPLWGQTMQLCLCGSTALLLYTPFTAIKVCIFYRYYASISLQCYQIAKTKYRGCFYQTLFSFSIPLLPLFFTPLLQTCVLCFLWTIYTPLWYNETYRFRKHFWIHVNFWRKRPWNFCLQIFILSYLASRSKKRPGMCFYPSYLQNFYTQIFLQIYYGLLPYYMYTIILLYSVILGKLYKRFHPGLKPKKSCRTPRVVHLQIFFLQENYFLQRLTQKTTIWTKFYSVFASSLLWQICMACSSCMVRTYVDGNIIFRCSCGESVQGDSQNLLVSTKVYHTGEMEDMYKIFITNAPFVPTNCQIQKDCPNCHLHYLSQICIGSQKIIILVCRCGYTSNRGLTISSHRIMTFL</sequence>
<proteinExistence type="predicted"/>
<evidence type="ECO:0000313" key="2">
    <source>
        <dbReference type="EMBL" id="QII88922.1"/>
    </source>
</evidence>
<keyword evidence="1" id="KW-0812">Transmembrane</keyword>
<organismHost>
    <name type="scientific">Phacochoerus aethiopicus</name>
    <name type="common">Warthog</name>
    <dbReference type="NCBI Taxonomy" id="85517"/>
</organismHost>
<organismHost>
    <name type="scientific">Ornithodoros</name>
    <name type="common">relapsing fever ticks</name>
    <dbReference type="NCBI Taxonomy" id="6937"/>
</organismHost>
<name>A0A6G7KUA3_ASF</name>
<reference evidence="2" key="1">
    <citation type="submission" date="2019-11" db="EMBL/GenBank/DDBJ databases">
        <authorList>
            <person name="Ndlovu S.S."/>
            <person name="Carulei O."/>
        </authorList>
    </citation>
    <scope>NUCLEOTIDE SEQUENCE [LARGE SCALE GENOMIC DNA]</scope>
    <source>
        <strain evidence="2">RSA_2_2004</strain>
    </source>
</reference>
<feature type="transmembrane region" description="Helical" evidence="1">
    <location>
        <begin position="585"/>
        <end position="601"/>
    </location>
</feature>
<organismHost>
    <name type="scientific">Potamochoerus larvatus</name>
    <name type="common">Bushpig</name>
    <dbReference type="NCBI Taxonomy" id="273792"/>
</organismHost>
<organismHost>
    <name type="scientific">Ornithodoros moubata</name>
    <name type="common">Soft tick</name>
    <name type="synonym">Argasid tick</name>
    <dbReference type="NCBI Taxonomy" id="6938"/>
</organismHost>
<gene>
    <name evidence="2" type="primary">C717R</name>
</gene>
<feature type="transmembrane region" description="Helical" evidence="1">
    <location>
        <begin position="634"/>
        <end position="651"/>
    </location>
</feature>
<organism evidence="2">
    <name type="scientific">African swine fever virus</name>
    <name type="common">ASFV</name>
    <dbReference type="NCBI Taxonomy" id="10497"/>
    <lineage>
        <taxon>Viruses</taxon>
        <taxon>Varidnaviria</taxon>
        <taxon>Bamfordvirae</taxon>
        <taxon>Nucleocytoviricota</taxon>
        <taxon>Pokkesviricetes</taxon>
        <taxon>Asfuvirales</taxon>
        <taxon>Asfarviridae</taxon>
        <taxon>Asfivirus</taxon>
        <taxon>Asfivirus haemorrhagiae</taxon>
    </lineage>
</organism>
<organismHost>
    <name type="scientific">Phacochoerus africanus</name>
    <name type="common">Warthog</name>
    <dbReference type="NCBI Taxonomy" id="41426"/>
</organismHost>
<feature type="transmembrane region" description="Helical" evidence="1">
    <location>
        <begin position="178"/>
        <end position="197"/>
    </location>
</feature>
<organismHost>
    <name type="scientific">Sus scrofa</name>
    <name type="common">Pig</name>
    <dbReference type="NCBI Taxonomy" id="9823"/>
</organismHost>
<evidence type="ECO:0000256" key="1">
    <source>
        <dbReference type="SAM" id="Phobius"/>
    </source>
</evidence>
<keyword evidence="1" id="KW-1133">Transmembrane helix</keyword>
<dbReference type="EMBL" id="MN641877">
    <property type="protein sequence ID" value="QII88922.1"/>
    <property type="molecule type" value="Genomic_DNA"/>
</dbReference>
<accession>A0A6G7KUA3</accession>
<keyword evidence="1" id="KW-0472">Membrane</keyword>
<feature type="transmembrane region" description="Helical" evidence="1">
    <location>
        <begin position="539"/>
        <end position="565"/>
    </location>
</feature>